<accession>A0A8X6H7L8</accession>
<dbReference type="EMBL" id="BMAO01034603">
    <property type="protein sequence ID" value="GFQ97738.1"/>
    <property type="molecule type" value="Genomic_DNA"/>
</dbReference>
<dbReference type="Proteomes" id="UP000887116">
    <property type="component" value="Unassembled WGS sequence"/>
</dbReference>
<evidence type="ECO:0000313" key="2">
    <source>
        <dbReference type="EMBL" id="GFQ97738.1"/>
    </source>
</evidence>
<name>A0A8X6H7L8_TRICU</name>
<feature type="region of interest" description="Disordered" evidence="1">
    <location>
        <begin position="235"/>
        <end position="254"/>
    </location>
</feature>
<feature type="compositionally biased region" description="Basic and acidic residues" evidence="1">
    <location>
        <begin position="540"/>
        <end position="554"/>
    </location>
</feature>
<dbReference type="OrthoDB" id="6432571at2759"/>
<evidence type="ECO:0000313" key="3">
    <source>
        <dbReference type="Proteomes" id="UP000887116"/>
    </source>
</evidence>
<dbReference type="AlphaFoldDB" id="A0A8X6H7L8"/>
<feature type="compositionally biased region" description="Basic and acidic residues" evidence="1">
    <location>
        <begin position="235"/>
        <end position="248"/>
    </location>
</feature>
<evidence type="ECO:0000256" key="1">
    <source>
        <dbReference type="SAM" id="MobiDB-lite"/>
    </source>
</evidence>
<gene>
    <name evidence="2" type="primary">NCL1_51225</name>
    <name evidence="2" type="ORF">TNCT_202171</name>
</gene>
<feature type="region of interest" description="Disordered" evidence="1">
    <location>
        <begin position="520"/>
        <end position="563"/>
    </location>
</feature>
<organism evidence="2 3">
    <name type="scientific">Trichonephila clavata</name>
    <name type="common">Joro spider</name>
    <name type="synonym">Nephila clavata</name>
    <dbReference type="NCBI Taxonomy" id="2740835"/>
    <lineage>
        <taxon>Eukaryota</taxon>
        <taxon>Metazoa</taxon>
        <taxon>Ecdysozoa</taxon>
        <taxon>Arthropoda</taxon>
        <taxon>Chelicerata</taxon>
        <taxon>Arachnida</taxon>
        <taxon>Araneae</taxon>
        <taxon>Araneomorphae</taxon>
        <taxon>Entelegynae</taxon>
        <taxon>Araneoidea</taxon>
        <taxon>Nephilidae</taxon>
        <taxon>Trichonephila</taxon>
    </lineage>
</organism>
<reference evidence="2" key="1">
    <citation type="submission" date="2020-07" db="EMBL/GenBank/DDBJ databases">
        <title>Multicomponent nature underlies the extraordinary mechanical properties of spider dragline silk.</title>
        <authorList>
            <person name="Kono N."/>
            <person name="Nakamura H."/>
            <person name="Mori M."/>
            <person name="Yoshida Y."/>
            <person name="Ohtoshi R."/>
            <person name="Malay A.D."/>
            <person name="Moran D.A.P."/>
            <person name="Tomita M."/>
            <person name="Numata K."/>
            <person name="Arakawa K."/>
        </authorList>
    </citation>
    <scope>NUCLEOTIDE SEQUENCE</scope>
</reference>
<proteinExistence type="predicted"/>
<comment type="caution">
    <text evidence="2">The sequence shown here is derived from an EMBL/GenBank/DDBJ whole genome shotgun (WGS) entry which is preliminary data.</text>
</comment>
<protein>
    <submittedName>
        <fullName evidence="2">Uncharacterized protein</fullName>
    </submittedName>
</protein>
<keyword evidence="3" id="KW-1185">Reference proteome</keyword>
<sequence length="602" mass="70310">MINIVLSPGLTKNYVIFLKCEVDVRMRTFELTNESLIILHMCPLSRLTIKKISRRKLEILFPNGCTCFFKLPFSYGCGTSWAKWRNIENMCATNRNNFPERWALIPYAELDEDVQSYFKVQMFLRPTHLIIKNILTHERNCETIRDDHLNMCHPVDSASHDAFLMTKKKISKDAGKIKFYEQISEDKDDLFSYPSASIKSRIIKEDLLKDDSDYDKKKMKLDKIYKEAALKEQKKLKDDSESKSQKERKGTKRTRLVRRFGEGIPEACIFDLSFSYEDSLIDEELEDLDNRRASWNRSKKLSPFDYLIDEMVAEKSIVDEQKEDKDKDDTEKKKVMKLPLEIAALCPNFSSILLVPRGVWRSQSSDNLISIKPTFYKNKYLRTNISVPNLDEILFHRRNNRLSFLSTFDESPDVGRNKSFWIPDSRTENDSGRIYCPNPMTRKFEAFQMKSKLYKTNTPSEEKEDFSNDDSHLFYSEFPKDIKTHDYNEVQPKKLDLLDKLLEDMEREYPLRHSLWTESPDMENCKSLEQTDGGSKMSKSPRDEESTSHEESSKRSKTLNPEGMAQGLKHIQQTLFAAMETGEIARFMFKPHTATEVCTSLS</sequence>